<protein>
    <submittedName>
        <fullName evidence="2">Uncharacterized protein</fullName>
    </submittedName>
</protein>
<feature type="region of interest" description="Disordered" evidence="1">
    <location>
        <begin position="124"/>
        <end position="144"/>
    </location>
</feature>
<organism evidence="2 3">
    <name type="scientific">Petrolisthes manimaculis</name>
    <dbReference type="NCBI Taxonomy" id="1843537"/>
    <lineage>
        <taxon>Eukaryota</taxon>
        <taxon>Metazoa</taxon>
        <taxon>Ecdysozoa</taxon>
        <taxon>Arthropoda</taxon>
        <taxon>Crustacea</taxon>
        <taxon>Multicrustacea</taxon>
        <taxon>Malacostraca</taxon>
        <taxon>Eumalacostraca</taxon>
        <taxon>Eucarida</taxon>
        <taxon>Decapoda</taxon>
        <taxon>Pleocyemata</taxon>
        <taxon>Anomura</taxon>
        <taxon>Galatheoidea</taxon>
        <taxon>Porcellanidae</taxon>
        <taxon>Petrolisthes</taxon>
    </lineage>
</organism>
<accession>A0AAE1TU44</accession>
<feature type="compositionally biased region" description="Low complexity" evidence="1">
    <location>
        <begin position="134"/>
        <end position="144"/>
    </location>
</feature>
<name>A0AAE1TU44_9EUCA</name>
<evidence type="ECO:0000256" key="1">
    <source>
        <dbReference type="SAM" id="MobiDB-lite"/>
    </source>
</evidence>
<proteinExistence type="predicted"/>
<keyword evidence="3" id="KW-1185">Reference proteome</keyword>
<gene>
    <name evidence="2" type="ORF">Pmani_032102</name>
</gene>
<dbReference type="AlphaFoldDB" id="A0AAE1TU44"/>
<comment type="caution">
    <text evidence="2">The sequence shown here is derived from an EMBL/GenBank/DDBJ whole genome shotgun (WGS) entry which is preliminary data.</text>
</comment>
<dbReference type="Proteomes" id="UP001292094">
    <property type="component" value="Unassembled WGS sequence"/>
</dbReference>
<evidence type="ECO:0000313" key="3">
    <source>
        <dbReference type="Proteomes" id="UP001292094"/>
    </source>
</evidence>
<feature type="compositionally biased region" description="Basic and acidic residues" evidence="1">
    <location>
        <begin position="124"/>
        <end position="133"/>
    </location>
</feature>
<sequence length="176" mass="19595">MPKSTVFHNLPDRYWPTPRLRGDPPTLVSNNTDCITRLTRVFAIWPRGFSSGARQLDSATDEEKSNTHWVASILIISSLRFRDNHSSVIPFLTGISQILKSYFASSSLSWATCDPNFRADQLEDGHGGRDGISHHSSLSDPSSSSHPSTYLLHISHAFCSSISSLISVQFLRLSYD</sequence>
<reference evidence="2" key="1">
    <citation type="submission" date="2023-11" db="EMBL/GenBank/DDBJ databases">
        <title>Genome assemblies of two species of porcelain crab, Petrolisthes cinctipes and Petrolisthes manimaculis (Anomura: Porcellanidae).</title>
        <authorList>
            <person name="Angst P."/>
        </authorList>
    </citation>
    <scope>NUCLEOTIDE SEQUENCE</scope>
    <source>
        <strain evidence="2">PB745_02</strain>
        <tissue evidence="2">Gill</tissue>
    </source>
</reference>
<dbReference type="EMBL" id="JAWZYT010004103">
    <property type="protein sequence ID" value="KAK4295324.1"/>
    <property type="molecule type" value="Genomic_DNA"/>
</dbReference>
<evidence type="ECO:0000313" key="2">
    <source>
        <dbReference type="EMBL" id="KAK4295324.1"/>
    </source>
</evidence>